<evidence type="ECO:0000256" key="1">
    <source>
        <dbReference type="ARBA" id="ARBA00004141"/>
    </source>
</evidence>
<feature type="transmembrane region" description="Helical" evidence="5">
    <location>
        <begin position="311"/>
        <end position="338"/>
    </location>
</feature>
<evidence type="ECO:0000256" key="5">
    <source>
        <dbReference type="SAM" id="Phobius"/>
    </source>
</evidence>
<sequence length="548" mass="59985">MESKDKTTDNIHDLTQVESCKVGETLITTHGTKRRIKSRHAQMIAIGGSIGTGLFVGSGQALAIGGPGFLLVAYCLTFLLVYGVVTAVIEIGAYLPVEGASMAYYCGRYVSKSLGFALGWLYFYSFGIITAYEITAASIVINYWPNNVPVAVWITVMLVVIVALNLSPVAVYAETEFRFAGIKVIMLVGLLILSLVLMLGGGPDHDRIGFRYWNNPGATKRYLVSGSCGEFTSFLYVWVFAGFSFYFGPELMIFMTGEMHSPRKNLPTAGRRFFYRLILFYILGAIAIGAICNSNAKDLTSGEGNANASPWVIAIQNASIPILPSIVNAGILTSAWSAGNSYLFMSSRALFSLAVAGDAPKIFTRCTKYGLPIYAVAASSCFCLLAYLNVSSQAGEVFNWFISLTNTAGYTSWAVCCVVFLRFRKSCEAQGVEVPYSSRFQPYAAWVCLPIFIFLLLCNGFTVFYPGRFTASSFLTTYLGIPIFLVLWIGHKLIFNGKEKWIYGPTELDLHTGLREVQESEELQHGGVSGDGGESDNRLVKAMKAIWE</sequence>
<reference evidence="7 8" key="1">
    <citation type="journal article" date="2023" name="G3 (Bethesda)">
        <title>A chromosome-level genome assembly of Zasmidium syzygii isolated from banana leaves.</title>
        <authorList>
            <person name="van Westerhoven A.C."/>
            <person name="Mehrabi R."/>
            <person name="Talebi R."/>
            <person name="Steentjes M.B.F."/>
            <person name="Corcolon B."/>
            <person name="Chong P.A."/>
            <person name="Kema G.H.J."/>
            <person name="Seidl M.F."/>
        </authorList>
    </citation>
    <scope>NUCLEOTIDE SEQUENCE [LARGE SCALE GENOMIC DNA]</scope>
    <source>
        <strain evidence="7 8">P124</strain>
    </source>
</reference>
<feature type="transmembrane region" description="Helical" evidence="5">
    <location>
        <begin position="443"/>
        <end position="465"/>
    </location>
</feature>
<dbReference type="Gene3D" id="1.20.1740.10">
    <property type="entry name" value="Amino acid/polyamine transporter I"/>
    <property type="match status" value="1"/>
</dbReference>
<feature type="transmembrane region" description="Helical" evidence="5">
    <location>
        <begin position="369"/>
        <end position="388"/>
    </location>
</feature>
<feature type="domain" description="Amino acid permease/ SLC12A" evidence="6">
    <location>
        <begin position="40"/>
        <end position="497"/>
    </location>
</feature>
<feature type="transmembrane region" description="Helical" evidence="5">
    <location>
        <begin position="150"/>
        <end position="172"/>
    </location>
</feature>
<keyword evidence="3 5" id="KW-1133">Transmembrane helix</keyword>
<dbReference type="PIRSF" id="PIRSF006060">
    <property type="entry name" value="AA_transporter"/>
    <property type="match status" value="1"/>
</dbReference>
<feature type="transmembrane region" description="Helical" evidence="5">
    <location>
        <begin position="71"/>
        <end position="95"/>
    </location>
</feature>
<feature type="transmembrane region" description="Helical" evidence="5">
    <location>
        <begin position="43"/>
        <end position="65"/>
    </location>
</feature>
<feature type="transmembrane region" description="Helical" evidence="5">
    <location>
        <begin position="116"/>
        <end position="144"/>
    </location>
</feature>
<feature type="transmembrane region" description="Helical" evidence="5">
    <location>
        <begin position="273"/>
        <end position="291"/>
    </location>
</feature>
<protein>
    <recommendedName>
        <fullName evidence="6">Amino acid permease/ SLC12A domain-containing protein</fullName>
    </recommendedName>
</protein>
<gene>
    <name evidence="7" type="ORF">PRZ48_008346</name>
</gene>
<keyword evidence="8" id="KW-1185">Reference proteome</keyword>
<dbReference type="PANTHER" id="PTHR43341:SF38">
    <property type="entry name" value="PROLINE TRANSPORTER (EUROFUNG)"/>
    <property type="match status" value="1"/>
</dbReference>
<evidence type="ECO:0000313" key="7">
    <source>
        <dbReference type="EMBL" id="KAK4500160.1"/>
    </source>
</evidence>
<evidence type="ECO:0000259" key="6">
    <source>
        <dbReference type="Pfam" id="PF00324"/>
    </source>
</evidence>
<feature type="transmembrane region" description="Helical" evidence="5">
    <location>
        <begin position="400"/>
        <end position="423"/>
    </location>
</feature>
<evidence type="ECO:0000313" key="8">
    <source>
        <dbReference type="Proteomes" id="UP001305779"/>
    </source>
</evidence>
<evidence type="ECO:0000256" key="3">
    <source>
        <dbReference type="ARBA" id="ARBA00022989"/>
    </source>
</evidence>
<keyword evidence="4 5" id="KW-0472">Membrane</keyword>
<name>A0ABR0EG91_ZASCE</name>
<organism evidence="7 8">
    <name type="scientific">Zasmidium cellare</name>
    <name type="common">Wine cellar mold</name>
    <name type="synonym">Racodium cellare</name>
    <dbReference type="NCBI Taxonomy" id="395010"/>
    <lineage>
        <taxon>Eukaryota</taxon>
        <taxon>Fungi</taxon>
        <taxon>Dikarya</taxon>
        <taxon>Ascomycota</taxon>
        <taxon>Pezizomycotina</taxon>
        <taxon>Dothideomycetes</taxon>
        <taxon>Dothideomycetidae</taxon>
        <taxon>Mycosphaerellales</taxon>
        <taxon>Mycosphaerellaceae</taxon>
        <taxon>Zasmidium</taxon>
    </lineage>
</organism>
<comment type="subcellular location">
    <subcellularLocation>
        <location evidence="1">Membrane</location>
        <topology evidence="1">Multi-pass membrane protein</topology>
    </subcellularLocation>
</comment>
<proteinExistence type="predicted"/>
<dbReference type="InterPro" id="IPR050524">
    <property type="entry name" value="APC_YAT"/>
</dbReference>
<dbReference type="PANTHER" id="PTHR43341">
    <property type="entry name" value="AMINO ACID PERMEASE"/>
    <property type="match status" value="1"/>
</dbReference>
<dbReference type="EMBL" id="JAXOVC010000006">
    <property type="protein sequence ID" value="KAK4500160.1"/>
    <property type="molecule type" value="Genomic_DNA"/>
</dbReference>
<evidence type="ECO:0000256" key="2">
    <source>
        <dbReference type="ARBA" id="ARBA00022692"/>
    </source>
</evidence>
<dbReference type="InterPro" id="IPR004841">
    <property type="entry name" value="AA-permease/SLC12A_dom"/>
</dbReference>
<comment type="caution">
    <text evidence="7">The sequence shown here is derived from an EMBL/GenBank/DDBJ whole genome shotgun (WGS) entry which is preliminary data.</text>
</comment>
<feature type="transmembrane region" description="Helical" evidence="5">
    <location>
        <begin position="233"/>
        <end position="253"/>
    </location>
</feature>
<keyword evidence="2 5" id="KW-0812">Transmembrane</keyword>
<feature type="transmembrane region" description="Helical" evidence="5">
    <location>
        <begin position="184"/>
        <end position="202"/>
    </location>
</feature>
<accession>A0ABR0EG91</accession>
<dbReference type="Proteomes" id="UP001305779">
    <property type="component" value="Unassembled WGS sequence"/>
</dbReference>
<evidence type="ECO:0000256" key="4">
    <source>
        <dbReference type="ARBA" id="ARBA00023136"/>
    </source>
</evidence>
<dbReference type="Pfam" id="PF00324">
    <property type="entry name" value="AA_permease"/>
    <property type="match status" value="1"/>
</dbReference>
<feature type="transmembrane region" description="Helical" evidence="5">
    <location>
        <begin position="471"/>
        <end position="490"/>
    </location>
</feature>